<dbReference type="PANTHER" id="PTHR47396">
    <property type="entry name" value="TYPE I RESTRICTION ENZYME ECOKI R PROTEIN"/>
    <property type="match status" value="1"/>
</dbReference>
<dbReference type="SUPFAM" id="SSF52540">
    <property type="entry name" value="P-loop containing nucleoside triphosphate hydrolases"/>
    <property type="match status" value="1"/>
</dbReference>
<feature type="region of interest" description="Disordered" evidence="1">
    <location>
        <begin position="1"/>
        <end position="20"/>
    </location>
</feature>
<evidence type="ECO:0000256" key="1">
    <source>
        <dbReference type="SAM" id="MobiDB-lite"/>
    </source>
</evidence>
<evidence type="ECO:0000313" key="4">
    <source>
        <dbReference type="EMBL" id="MBK1667364.1"/>
    </source>
</evidence>
<keyword evidence="5" id="KW-1185">Reference proteome</keyword>
<dbReference type="InterPro" id="IPR027417">
    <property type="entry name" value="P-loop_NTPase"/>
</dbReference>
<dbReference type="InterPro" id="IPR014001">
    <property type="entry name" value="Helicase_ATP-bd"/>
</dbReference>
<dbReference type="InterPro" id="IPR006935">
    <property type="entry name" value="Helicase/UvrB_N"/>
</dbReference>
<dbReference type="InterPro" id="IPR050742">
    <property type="entry name" value="Helicase_Restrict-Modif_Enz"/>
</dbReference>
<feature type="domain" description="Helicase ATP-binding" evidence="2">
    <location>
        <begin position="32"/>
        <end position="209"/>
    </location>
</feature>
<evidence type="ECO:0000259" key="2">
    <source>
        <dbReference type="PROSITE" id="PS51192"/>
    </source>
</evidence>
<gene>
    <name evidence="4" type="ORF">CKO28_04885</name>
</gene>
<dbReference type="PROSITE" id="PS51194">
    <property type="entry name" value="HELICASE_CTER"/>
    <property type="match status" value="1"/>
</dbReference>
<dbReference type="PROSITE" id="PS51192">
    <property type="entry name" value="HELICASE_ATP_BIND_1"/>
    <property type="match status" value="1"/>
</dbReference>
<protein>
    <recommendedName>
        <fullName evidence="6">Helicase</fullName>
    </recommendedName>
</protein>
<dbReference type="SMART" id="SM00487">
    <property type="entry name" value="DEXDc"/>
    <property type="match status" value="1"/>
</dbReference>
<reference evidence="4 5" key="1">
    <citation type="journal article" date="2020" name="Microorganisms">
        <title>Osmotic Adaptation and Compatible Solute Biosynthesis of Phototrophic Bacteria as Revealed from Genome Analyses.</title>
        <authorList>
            <person name="Imhoff J.F."/>
            <person name="Rahn T."/>
            <person name="Kunzel S."/>
            <person name="Keller A."/>
            <person name="Neulinger S.C."/>
        </authorList>
    </citation>
    <scope>NUCLEOTIDE SEQUENCE [LARGE SCALE GENOMIC DNA]</scope>
    <source>
        <strain evidence="4 5">DSM 9895</strain>
    </source>
</reference>
<accession>A0ABS1DAW4</accession>
<name>A0ABS1DAW4_9PROT</name>
<organism evidence="4 5">
    <name type="scientific">Rhodovibrio sodomensis</name>
    <dbReference type="NCBI Taxonomy" id="1088"/>
    <lineage>
        <taxon>Bacteria</taxon>
        <taxon>Pseudomonadati</taxon>
        <taxon>Pseudomonadota</taxon>
        <taxon>Alphaproteobacteria</taxon>
        <taxon>Rhodospirillales</taxon>
        <taxon>Rhodovibrionaceae</taxon>
        <taxon>Rhodovibrio</taxon>
    </lineage>
</organism>
<evidence type="ECO:0008006" key="6">
    <source>
        <dbReference type="Google" id="ProtNLM"/>
    </source>
</evidence>
<dbReference type="Proteomes" id="UP001296873">
    <property type="component" value="Unassembled WGS sequence"/>
</dbReference>
<dbReference type="Pfam" id="PF04851">
    <property type="entry name" value="ResIII"/>
    <property type="match status" value="1"/>
</dbReference>
<dbReference type="PANTHER" id="PTHR47396:SF1">
    <property type="entry name" value="ATP-DEPENDENT HELICASE IRC3-RELATED"/>
    <property type="match status" value="1"/>
</dbReference>
<dbReference type="EMBL" id="NRRL01000006">
    <property type="protein sequence ID" value="MBK1667364.1"/>
    <property type="molecule type" value="Genomic_DNA"/>
</dbReference>
<sequence length="718" mass="78786">MCGLLPIPVSRPRSPSMPKQLHFQRRTTLASLAHLRESMSSVVVVPTGGGKTGILASVSETFIDFRKATGARREQPKVLLLTHSRTLFQQMLHGKDGRPAELSKWTDRKLGQVAPEPMGGIQQNADIVVAMVQTAAKHADKLDGYDLIAIDEGHHAYERKANGQTSHYRQVIDAVRKKVPDACVLAATATPFRETGEMDRELVEAPAAVVTYQEVLDTGRIVRPRTVMVDLKGGNGKRTSEIVATNRKANNRTELPGDIGTKVKSSWNEATYDQMVDQWLKQAGSKKTIFFFDQIKEVEQLAKAFERANARYEFAQPLRLGQVHRRNKRADQELAEFQDPNGSLRVVAAVDMVTEGLDVTEVEAVACCRGKPTRATYAQIGGRGMRACDRTAKREMLFLDFGAGAYDLGRLEDQIDTQSESRALEGAGRDDFEARMVLPEVWSTPDKAAGYSVFASTTHTFAAVADPAGGLRLFAAQRQMGSGTKQAARRFERLKAPDSGLAWLPSEVAALTRAEIDDNFGWHAVRRPGLAGGRDEIARTDFDQGRGALDLYVKGDLGQSPRQSPWDGMPAGLESRQGREQFLREAIQEAKRTGSHGRISALSRHIDSLAGTPEECARERAHLTSVALRTLGEAARENQELRQRCIGGASHLSDLAASTDPARLRRGLNDAAAKASAIIRSGCEQLERQSTVSLDNVARSLQALAKPTQVVREKELQR</sequence>
<evidence type="ECO:0000259" key="3">
    <source>
        <dbReference type="PROSITE" id="PS51194"/>
    </source>
</evidence>
<proteinExistence type="predicted"/>
<dbReference type="Pfam" id="PF00271">
    <property type="entry name" value="Helicase_C"/>
    <property type="match status" value="1"/>
</dbReference>
<comment type="caution">
    <text evidence="4">The sequence shown here is derived from an EMBL/GenBank/DDBJ whole genome shotgun (WGS) entry which is preliminary data.</text>
</comment>
<dbReference type="InterPro" id="IPR001650">
    <property type="entry name" value="Helicase_C-like"/>
</dbReference>
<dbReference type="Gene3D" id="3.40.50.300">
    <property type="entry name" value="P-loop containing nucleotide triphosphate hydrolases"/>
    <property type="match status" value="2"/>
</dbReference>
<feature type="domain" description="Helicase C-terminal" evidence="3">
    <location>
        <begin position="275"/>
        <end position="437"/>
    </location>
</feature>
<evidence type="ECO:0000313" key="5">
    <source>
        <dbReference type="Proteomes" id="UP001296873"/>
    </source>
</evidence>